<keyword evidence="4" id="KW-0378">Hydrolase</keyword>
<comment type="similarity">
    <text evidence="1">Belongs to the TRAFAC class dynamin-like GTPase superfamily. IRG family.</text>
</comment>
<dbReference type="InterPro" id="IPR007743">
    <property type="entry name" value="Immunity-related_GTPase-like"/>
</dbReference>
<name>A0A024RY89_HYPJR</name>
<reference evidence="5" key="1">
    <citation type="journal article" date="2013" name="Ind. Biotechnol.">
        <title>Comparative genomics analysis of Trichoderma reesei strains.</title>
        <authorList>
            <person name="Koike H."/>
            <person name="Aerts A."/>
            <person name="LaButti K."/>
            <person name="Grigoriev I.V."/>
            <person name="Baker S.E."/>
        </authorList>
    </citation>
    <scope>NUCLEOTIDE SEQUENCE [LARGE SCALE GENOMIC DNA]</scope>
    <source>
        <strain evidence="5">ATCC 56765 / BCRC 32924 / NRRL 11460 / Rut C-30</strain>
    </source>
</reference>
<dbReference type="InterPro" id="IPR030385">
    <property type="entry name" value="G_IRG_dom"/>
</dbReference>
<evidence type="ECO:0000259" key="3">
    <source>
        <dbReference type="PROSITE" id="PS51716"/>
    </source>
</evidence>
<dbReference type="PANTHER" id="PTHR14143">
    <property type="entry name" value="INTERFERON-INDUCIBLE GTPASE FAMILY MEMBER"/>
    <property type="match status" value="1"/>
</dbReference>
<proteinExistence type="inferred from homology"/>
<organism evidence="4 5">
    <name type="scientific">Hypocrea jecorina (strain ATCC 56765 / BCRC 32924 / NRRL 11460 / Rut C-30)</name>
    <name type="common">Trichoderma reesei</name>
    <dbReference type="NCBI Taxonomy" id="1344414"/>
    <lineage>
        <taxon>Eukaryota</taxon>
        <taxon>Fungi</taxon>
        <taxon>Dikarya</taxon>
        <taxon>Ascomycota</taxon>
        <taxon>Pezizomycotina</taxon>
        <taxon>Sordariomycetes</taxon>
        <taxon>Hypocreomycetidae</taxon>
        <taxon>Hypocreales</taxon>
        <taxon>Hypocreaceae</taxon>
        <taxon>Trichoderma</taxon>
    </lineage>
</organism>
<dbReference type="Pfam" id="PF05049">
    <property type="entry name" value="IIGP"/>
    <property type="match status" value="1"/>
</dbReference>
<dbReference type="EMBL" id="KI911165">
    <property type="protein sequence ID" value="ETR98053.1"/>
    <property type="molecule type" value="Genomic_DNA"/>
</dbReference>
<dbReference type="PANTHER" id="PTHR14143:SF1">
    <property type="entry name" value="IRG-TYPE G DOMAIN-CONTAINING PROTEIN"/>
    <property type="match status" value="1"/>
</dbReference>
<dbReference type="PROSITE" id="PS51716">
    <property type="entry name" value="G_IRG"/>
    <property type="match status" value="1"/>
</dbReference>
<dbReference type="Proteomes" id="UP000024376">
    <property type="component" value="Unassembled WGS sequence"/>
</dbReference>
<sequence>MALPFIAPIVIGAGVKLVDDLLGREREKRKRREAEQREEEARRELAKSQERENNLRALLEELGCNADEPEITDEVTLRAQESVGYVHKRKNIVFAGNVNVGKSSLVNALCGMRPADSGAAPVGSSQVTMNLGRYETPDHPRVVLFDTPGAGTQDVPAFRYYYDQKLYAFDLVVLVHDTTLTMSDIRLLQLCSYRKQPFLAVRTKADGHILNCARDLECGLEVARQVYLEQVRKDVQDSQGKITQKWPELAIKIQDHVVSATGIRNFLSDKPLSTGPAIACIDEQEFVTKLFHVEAPVAAVD</sequence>
<dbReference type="AlphaFoldDB" id="A0A024RY89"/>
<dbReference type="SUPFAM" id="SSF52540">
    <property type="entry name" value="P-loop containing nucleoside triphosphate hydrolases"/>
    <property type="match status" value="1"/>
</dbReference>
<dbReference type="Gene3D" id="3.40.50.300">
    <property type="entry name" value="P-loop containing nucleotide triphosphate hydrolases"/>
    <property type="match status" value="1"/>
</dbReference>
<dbReference type="GO" id="GO:0016787">
    <property type="term" value="F:hydrolase activity"/>
    <property type="evidence" value="ECO:0007669"/>
    <property type="project" value="UniProtKB-KW"/>
</dbReference>
<dbReference type="GO" id="GO:0016020">
    <property type="term" value="C:membrane"/>
    <property type="evidence" value="ECO:0007669"/>
    <property type="project" value="InterPro"/>
</dbReference>
<gene>
    <name evidence="4" type="ORF">M419DRAFT_12145</name>
</gene>
<accession>A0A024RY89</accession>
<protein>
    <submittedName>
        <fullName evidence="4">p-loop containing nucleoside triphosphate hydrolase protein</fullName>
    </submittedName>
</protein>
<feature type="domain" description="IRG-type G" evidence="3">
    <location>
        <begin position="88"/>
        <end position="293"/>
    </location>
</feature>
<dbReference type="GO" id="GO:0005525">
    <property type="term" value="F:GTP binding"/>
    <property type="evidence" value="ECO:0007669"/>
    <property type="project" value="InterPro"/>
</dbReference>
<feature type="region of interest" description="Disordered" evidence="2">
    <location>
        <begin position="26"/>
        <end position="50"/>
    </location>
</feature>
<dbReference type="HOGENOM" id="CLU_937081_0_0_1"/>
<dbReference type="KEGG" id="trr:M419DRAFT_12145"/>
<evidence type="ECO:0000313" key="5">
    <source>
        <dbReference type="Proteomes" id="UP000024376"/>
    </source>
</evidence>
<dbReference type="InterPro" id="IPR027417">
    <property type="entry name" value="P-loop_NTPase"/>
</dbReference>
<evidence type="ECO:0000256" key="1">
    <source>
        <dbReference type="ARBA" id="ARBA00005429"/>
    </source>
</evidence>
<evidence type="ECO:0000313" key="4">
    <source>
        <dbReference type="EMBL" id="ETR98053.1"/>
    </source>
</evidence>
<dbReference type="OrthoDB" id="422720at2759"/>
<evidence type="ECO:0000256" key="2">
    <source>
        <dbReference type="SAM" id="MobiDB-lite"/>
    </source>
</evidence>